<gene>
    <name evidence="1" type="ORF">HDG41_004010</name>
</gene>
<dbReference type="InterPro" id="IPR008557">
    <property type="entry name" value="PhoX"/>
</dbReference>
<dbReference type="PANTHER" id="PTHR35399:SF2">
    <property type="entry name" value="DUF839 DOMAIN-CONTAINING PROTEIN"/>
    <property type="match status" value="1"/>
</dbReference>
<dbReference type="Pfam" id="PF05787">
    <property type="entry name" value="PhoX"/>
    <property type="match status" value="1"/>
</dbReference>
<dbReference type="AlphaFoldDB" id="A0A7W8P6K2"/>
<dbReference type="Proteomes" id="UP000592820">
    <property type="component" value="Unassembled WGS sequence"/>
</dbReference>
<sequence length="231" mass="25060">MTIACRKYYKLLSNTVHPDGTGTVKKHYCLRRISHELIQVMPDKRTVLMGDDATNGGLFMFIADKEADLSAGTLYVAKWAQSSSAGAGAATLTWLKIGHATSDEIEALADTLTITDIMDIVTDEKNPPIDPTFTRIHFGAKFNWIRLKPGMEKAAAFLEAHRYAALRGASMGITKLEGTTVNAKDKILYSAMSQITASMVRGNDHSPDIALDKGISSGAVILVWGKEASVK</sequence>
<organism evidence="1 2">
    <name type="scientific">Paraburkholderia youngii</name>
    <dbReference type="NCBI Taxonomy" id="2782701"/>
    <lineage>
        <taxon>Bacteria</taxon>
        <taxon>Pseudomonadati</taxon>
        <taxon>Pseudomonadota</taxon>
        <taxon>Betaproteobacteria</taxon>
        <taxon>Burkholderiales</taxon>
        <taxon>Burkholderiaceae</taxon>
        <taxon>Paraburkholderia</taxon>
    </lineage>
</organism>
<name>A0A7W8P6K2_9BURK</name>
<dbReference type="EMBL" id="JACHDE010000006">
    <property type="protein sequence ID" value="MBB5401927.1"/>
    <property type="molecule type" value="Genomic_DNA"/>
</dbReference>
<proteinExistence type="predicted"/>
<evidence type="ECO:0000313" key="1">
    <source>
        <dbReference type="EMBL" id="MBB5401927.1"/>
    </source>
</evidence>
<accession>A0A7W8P6K2</accession>
<dbReference type="PANTHER" id="PTHR35399">
    <property type="entry name" value="SLR8030 PROTEIN"/>
    <property type="match status" value="1"/>
</dbReference>
<comment type="caution">
    <text evidence="1">The sequence shown here is derived from an EMBL/GenBank/DDBJ whole genome shotgun (WGS) entry which is preliminary data.</text>
</comment>
<protein>
    <submittedName>
        <fullName evidence="1">Uncharacterized protein</fullName>
    </submittedName>
</protein>
<reference evidence="1 2" key="1">
    <citation type="submission" date="2020-08" db="EMBL/GenBank/DDBJ databases">
        <title>Genomic Encyclopedia of Type Strains, Phase IV (KMG-V): Genome sequencing to study the core and pangenomes of soil and plant-associated prokaryotes.</title>
        <authorList>
            <person name="Whitman W."/>
        </authorList>
    </citation>
    <scope>NUCLEOTIDE SEQUENCE [LARGE SCALE GENOMIC DNA]</scope>
    <source>
        <strain evidence="1 2">JPY162</strain>
    </source>
</reference>
<evidence type="ECO:0000313" key="2">
    <source>
        <dbReference type="Proteomes" id="UP000592820"/>
    </source>
</evidence>